<comment type="caution">
    <text evidence="19">The sequence shown here is derived from an EMBL/GenBank/DDBJ whole genome shotgun (WGS) entry which is preliminary data.</text>
</comment>
<dbReference type="CDD" id="cd03425">
    <property type="entry name" value="NUDIX_MutT_NudA_like"/>
    <property type="match status" value="1"/>
</dbReference>
<proteinExistence type="inferred from homology"/>
<comment type="catalytic activity">
    <reaction evidence="11">
        <text>8-oxo-GTP + H2O = 8-oxo-GMP + diphosphate + H(+)</text>
        <dbReference type="Rhea" id="RHEA:67616"/>
        <dbReference type="ChEBI" id="CHEBI:15377"/>
        <dbReference type="ChEBI" id="CHEBI:15378"/>
        <dbReference type="ChEBI" id="CHEBI:33019"/>
        <dbReference type="ChEBI" id="CHEBI:143553"/>
        <dbReference type="ChEBI" id="CHEBI:145694"/>
    </reaction>
</comment>
<sequence length="130" mass="13745">MLVVAAALIDADARVLVQQRPPGKALSGLWEYPGGKVEPGETPEAALVRELAEELGIAVAPGDLVPVTFATGPADAREMILLLYACRRWQGVPQMLDAAALAWCDVAELKTLPMPPADVRFAEAIAALCL</sequence>
<evidence type="ECO:0000256" key="11">
    <source>
        <dbReference type="ARBA" id="ARBA00036904"/>
    </source>
</evidence>
<evidence type="ECO:0000313" key="20">
    <source>
        <dbReference type="Proteomes" id="UP001176468"/>
    </source>
</evidence>
<dbReference type="GO" id="GO:0016787">
    <property type="term" value="F:hydrolase activity"/>
    <property type="evidence" value="ECO:0007669"/>
    <property type="project" value="UniProtKB-KW"/>
</dbReference>
<evidence type="ECO:0000256" key="6">
    <source>
        <dbReference type="ARBA" id="ARBA00022763"/>
    </source>
</evidence>
<evidence type="ECO:0000256" key="3">
    <source>
        <dbReference type="ARBA" id="ARBA00022457"/>
    </source>
</evidence>
<dbReference type="PROSITE" id="PS00893">
    <property type="entry name" value="NUDIX_BOX"/>
    <property type="match status" value="1"/>
</dbReference>
<dbReference type="Pfam" id="PF00293">
    <property type="entry name" value="NUDIX"/>
    <property type="match status" value="1"/>
</dbReference>
<accession>A0ABT9A2M7</accession>
<keyword evidence="5" id="KW-0479">Metal-binding</keyword>
<evidence type="ECO:0000256" key="5">
    <source>
        <dbReference type="ARBA" id="ARBA00022723"/>
    </source>
</evidence>
<dbReference type="SUPFAM" id="SSF55811">
    <property type="entry name" value="Nudix"/>
    <property type="match status" value="1"/>
</dbReference>
<organism evidence="19 20">
    <name type="scientific">Sphingomonas immobilis</name>
    <dbReference type="NCBI Taxonomy" id="3063997"/>
    <lineage>
        <taxon>Bacteria</taxon>
        <taxon>Pseudomonadati</taxon>
        <taxon>Pseudomonadota</taxon>
        <taxon>Alphaproteobacteria</taxon>
        <taxon>Sphingomonadales</taxon>
        <taxon>Sphingomonadaceae</taxon>
        <taxon>Sphingomonas</taxon>
    </lineage>
</organism>
<reference evidence="19" key="1">
    <citation type="submission" date="2023-07" db="EMBL/GenBank/DDBJ databases">
        <authorList>
            <person name="Kim M.K."/>
        </authorList>
    </citation>
    <scope>NUCLEOTIDE SEQUENCE</scope>
    <source>
        <strain evidence="19">CA1-15</strain>
    </source>
</reference>
<dbReference type="PROSITE" id="PS51462">
    <property type="entry name" value="NUDIX"/>
    <property type="match status" value="1"/>
</dbReference>
<evidence type="ECO:0000256" key="12">
    <source>
        <dbReference type="ARBA" id="ARBA00038905"/>
    </source>
</evidence>
<keyword evidence="3" id="KW-0515">Mutator protein</keyword>
<evidence type="ECO:0000256" key="17">
    <source>
        <dbReference type="RuleBase" id="RU003476"/>
    </source>
</evidence>
<comment type="similarity">
    <text evidence="2 17">Belongs to the Nudix hydrolase family.</text>
</comment>
<evidence type="ECO:0000256" key="7">
    <source>
        <dbReference type="ARBA" id="ARBA00022801"/>
    </source>
</evidence>
<dbReference type="InterPro" id="IPR047127">
    <property type="entry name" value="MutT-like"/>
</dbReference>
<evidence type="ECO:0000256" key="9">
    <source>
        <dbReference type="ARBA" id="ARBA00023204"/>
    </source>
</evidence>
<dbReference type="RefSeq" id="WP_304561522.1">
    <property type="nucleotide sequence ID" value="NZ_JAUQSZ010000007.1"/>
</dbReference>
<evidence type="ECO:0000256" key="8">
    <source>
        <dbReference type="ARBA" id="ARBA00022842"/>
    </source>
</evidence>
<dbReference type="EC" id="3.6.1.55" evidence="12"/>
<dbReference type="PRINTS" id="PR00502">
    <property type="entry name" value="NUDIXFAMILY"/>
</dbReference>
<keyword evidence="9" id="KW-0234">DNA repair</keyword>
<evidence type="ECO:0000313" key="19">
    <source>
        <dbReference type="EMBL" id="MDO7842977.1"/>
    </source>
</evidence>
<dbReference type="PANTHER" id="PTHR47707:SF1">
    <property type="entry name" value="NUDIX HYDROLASE FAMILY PROTEIN"/>
    <property type="match status" value="1"/>
</dbReference>
<evidence type="ECO:0000259" key="18">
    <source>
        <dbReference type="PROSITE" id="PS51462"/>
    </source>
</evidence>
<keyword evidence="4" id="KW-0235">DNA replication</keyword>
<name>A0ABT9A2M7_9SPHN</name>
<evidence type="ECO:0000256" key="10">
    <source>
        <dbReference type="ARBA" id="ARBA00035861"/>
    </source>
</evidence>
<dbReference type="PANTHER" id="PTHR47707">
    <property type="entry name" value="8-OXO-DGTP DIPHOSPHATASE"/>
    <property type="match status" value="1"/>
</dbReference>
<evidence type="ECO:0000256" key="15">
    <source>
        <dbReference type="ARBA" id="ARBA00041979"/>
    </source>
</evidence>
<feature type="domain" description="Nudix hydrolase" evidence="18">
    <location>
        <begin position="1"/>
        <end position="127"/>
    </location>
</feature>
<evidence type="ECO:0000256" key="16">
    <source>
        <dbReference type="ARBA" id="ARBA00042798"/>
    </source>
</evidence>
<protein>
    <recommendedName>
        <fullName evidence="13">8-oxo-dGTP diphosphatase</fullName>
        <ecNumber evidence="12">3.6.1.55</ecNumber>
    </recommendedName>
    <alternativeName>
        <fullName evidence="16">7,8-dihydro-8-oxoguanine-triphosphatase</fullName>
    </alternativeName>
    <alternativeName>
        <fullName evidence="15">Mutator protein MutT</fullName>
    </alternativeName>
    <alternativeName>
        <fullName evidence="14">dGTP pyrophosphohydrolase</fullName>
    </alternativeName>
</protein>
<evidence type="ECO:0000256" key="2">
    <source>
        <dbReference type="ARBA" id="ARBA00005582"/>
    </source>
</evidence>
<keyword evidence="8" id="KW-0460">Magnesium</keyword>
<evidence type="ECO:0000256" key="4">
    <source>
        <dbReference type="ARBA" id="ARBA00022705"/>
    </source>
</evidence>
<evidence type="ECO:0000256" key="14">
    <source>
        <dbReference type="ARBA" id="ARBA00041592"/>
    </source>
</evidence>
<evidence type="ECO:0000256" key="13">
    <source>
        <dbReference type="ARBA" id="ARBA00040794"/>
    </source>
</evidence>
<keyword evidence="7 17" id="KW-0378">Hydrolase</keyword>
<dbReference type="Proteomes" id="UP001176468">
    <property type="component" value="Unassembled WGS sequence"/>
</dbReference>
<dbReference type="InterPro" id="IPR015797">
    <property type="entry name" value="NUDIX_hydrolase-like_dom_sf"/>
</dbReference>
<comment type="cofactor">
    <cofactor evidence="1">
        <name>Mg(2+)</name>
        <dbReference type="ChEBI" id="CHEBI:18420"/>
    </cofactor>
</comment>
<dbReference type="InterPro" id="IPR000086">
    <property type="entry name" value="NUDIX_hydrolase_dom"/>
</dbReference>
<dbReference type="Gene3D" id="3.90.79.10">
    <property type="entry name" value="Nucleoside Triphosphate Pyrophosphohydrolase"/>
    <property type="match status" value="1"/>
</dbReference>
<evidence type="ECO:0000256" key="1">
    <source>
        <dbReference type="ARBA" id="ARBA00001946"/>
    </source>
</evidence>
<dbReference type="InterPro" id="IPR020084">
    <property type="entry name" value="NUDIX_hydrolase_CS"/>
</dbReference>
<comment type="catalytic activity">
    <reaction evidence="10">
        <text>8-oxo-dGTP + H2O = 8-oxo-dGMP + diphosphate + H(+)</text>
        <dbReference type="Rhea" id="RHEA:31575"/>
        <dbReference type="ChEBI" id="CHEBI:15377"/>
        <dbReference type="ChEBI" id="CHEBI:15378"/>
        <dbReference type="ChEBI" id="CHEBI:33019"/>
        <dbReference type="ChEBI" id="CHEBI:63224"/>
        <dbReference type="ChEBI" id="CHEBI:77896"/>
        <dbReference type="EC" id="3.6.1.55"/>
    </reaction>
</comment>
<dbReference type="InterPro" id="IPR020476">
    <property type="entry name" value="Nudix_hydrolase"/>
</dbReference>
<keyword evidence="20" id="KW-1185">Reference proteome</keyword>
<keyword evidence="6" id="KW-0227">DNA damage</keyword>
<dbReference type="EMBL" id="JAUQSZ010000007">
    <property type="protein sequence ID" value="MDO7842977.1"/>
    <property type="molecule type" value="Genomic_DNA"/>
</dbReference>
<gene>
    <name evidence="19" type="ORF">Q5H94_11625</name>
</gene>